<protein>
    <submittedName>
        <fullName evidence="5">Oxidoreductase</fullName>
    </submittedName>
</protein>
<evidence type="ECO:0000259" key="4">
    <source>
        <dbReference type="Pfam" id="PF22725"/>
    </source>
</evidence>
<dbReference type="SUPFAM" id="SSF51735">
    <property type="entry name" value="NAD(P)-binding Rossmann-fold domains"/>
    <property type="match status" value="1"/>
</dbReference>
<dbReference type="PANTHER" id="PTHR42840:SF3">
    <property type="entry name" value="BINDING ROSSMANN FOLD OXIDOREDUCTASE, PUTATIVE (AFU_ORTHOLOGUE AFUA_2G10240)-RELATED"/>
    <property type="match status" value="1"/>
</dbReference>
<dbReference type="RefSeq" id="WP_018597694.1">
    <property type="nucleotide sequence ID" value="NZ_AP031416.1"/>
</dbReference>
<gene>
    <name evidence="5" type="ORF">E5259_24415</name>
</gene>
<evidence type="ECO:0000313" key="6">
    <source>
        <dbReference type="Proteomes" id="UP000515789"/>
    </source>
</evidence>
<dbReference type="Pfam" id="PF01408">
    <property type="entry name" value="GFO_IDH_MocA"/>
    <property type="match status" value="1"/>
</dbReference>
<dbReference type="GO" id="GO:0000166">
    <property type="term" value="F:nucleotide binding"/>
    <property type="evidence" value="ECO:0007669"/>
    <property type="project" value="InterPro"/>
</dbReference>
<dbReference type="Gene3D" id="3.30.360.10">
    <property type="entry name" value="Dihydrodipicolinate Reductase, domain 2"/>
    <property type="match status" value="1"/>
</dbReference>
<dbReference type="Pfam" id="PF22725">
    <property type="entry name" value="GFO_IDH_MocA_C3"/>
    <property type="match status" value="1"/>
</dbReference>
<feature type="domain" description="Gfo/Idh/MocA-like oxidoreductase N-terminal" evidence="3">
    <location>
        <begin position="3"/>
        <end position="122"/>
    </location>
</feature>
<comment type="similarity">
    <text evidence="1">Belongs to the Gfo/Idh/MocA family.</text>
</comment>
<dbReference type="InterPro" id="IPR036291">
    <property type="entry name" value="NAD(P)-bd_dom_sf"/>
</dbReference>
<dbReference type="Gene3D" id="3.40.50.720">
    <property type="entry name" value="NAD(P)-binding Rossmann-like Domain"/>
    <property type="match status" value="1"/>
</dbReference>
<feature type="domain" description="GFO/IDH/MocA-like oxidoreductase" evidence="4">
    <location>
        <begin position="130"/>
        <end position="254"/>
    </location>
</feature>
<dbReference type="InterPro" id="IPR000683">
    <property type="entry name" value="Gfo/Idh/MocA-like_OxRdtase_N"/>
</dbReference>
<dbReference type="GeneID" id="75054072"/>
<evidence type="ECO:0000259" key="3">
    <source>
        <dbReference type="Pfam" id="PF01408"/>
    </source>
</evidence>
<accession>A0A7G5N0T8</accession>
<dbReference type="AlphaFoldDB" id="A0A7G5N0T8"/>
<evidence type="ECO:0000256" key="1">
    <source>
        <dbReference type="ARBA" id="ARBA00010928"/>
    </source>
</evidence>
<dbReference type="Proteomes" id="UP000515789">
    <property type="component" value="Chromosome"/>
</dbReference>
<reference evidence="5 6" key="1">
    <citation type="submission" date="2019-04" db="EMBL/GenBank/DDBJ databases">
        <authorList>
            <person name="Schori C."/>
            <person name="Ahrens C."/>
        </authorList>
    </citation>
    <scope>NUCLEOTIDE SEQUENCE [LARGE SCALE GENOMIC DNA]</scope>
    <source>
        <strain evidence="5 6">DSM 2950</strain>
    </source>
</reference>
<dbReference type="SUPFAM" id="SSF55347">
    <property type="entry name" value="Glyceraldehyde-3-phosphate dehydrogenase-like, C-terminal domain"/>
    <property type="match status" value="1"/>
</dbReference>
<name>A0A7G5N0T8_9FIRM</name>
<proteinExistence type="inferred from homology"/>
<keyword evidence="2" id="KW-0560">Oxidoreductase</keyword>
<evidence type="ECO:0000256" key="2">
    <source>
        <dbReference type="ARBA" id="ARBA00023002"/>
    </source>
</evidence>
<dbReference type="PANTHER" id="PTHR42840">
    <property type="entry name" value="NAD(P)-BINDING ROSSMANN-FOLD SUPERFAMILY PROTEIN-RELATED"/>
    <property type="match status" value="1"/>
</dbReference>
<dbReference type="EMBL" id="CP039126">
    <property type="protein sequence ID" value="QMW80481.1"/>
    <property type="molecule type" value="Genomic_DNA"/>
</dbReference>
<dbReference type="GO" id="GO:0016491">
    <property type="term" value="F:oxidoreductase activity"/>
    <property type="evidence" value="ECO:0007669"/>
    <property type="project" value="UniProtKB-KW"/>
</dbReference>
<evidence type="ECO:0000313" key="5">
    <source>
        <dbReference type="EMBL" id="QMW80481.1"/>
    </source>
</evidence>
<sequence length="341" mass="37633">MIGVCLVGAGRAGMIHARNFASRIPGVKMTAVADTMEDSAKRAAEELDGIYYTTDYKQALQRPDVDAVIVVTPTKYHIDVVLEAARAGKHVLCEKPMAMNPEECRCMIEAAKEHHVKLQIGFMRRFDKNFRRAKEILDSGVIGDVVTVKSLTHGPSTPREWMYDIEKSNGPLAEVNSHDIDTLRWLTGSEVVSLHAMAGNYRCREALEKYPDFYDTVLMNVRMKNGTIGNIDGAQGVSYGYDSRVDIVGTKGNIQIGGLQSGTTMTYTKEGGLSGDVVRSWMDLFENAYLNEDISFINCIEKDTEPEVTGYDGMKAVEIVRAGNESIKTGSIVELKSEKGE</sequence>
<dbReference type="InterPro" id="IPR055170">
    <property type="entry name" value="GFO_IDH_MocA-like_dom"/>
</dbReference>
<organism evidence="5 6">
    <name type="scientific">Blautia producta</name>
    <dbReference type="NCBI Taxonomy" id="33035"/>
    <lineage>
        <taxon>Bacteria</taxon>
        <taxon>Bacillati</taxon>
        <taxon>Bacillota</taxon>
        <taxon>Clostridia</taxon>
        <taxon>Lachnospirales</taxon>
        <taxon>Lachnospiraceae</taxon>
        <taxon>Blautia</taxon>
    </lineage>
</organism>